<dbReference type="InterPro" id="IPR013325">
    <property type="entry name" value="RNA_pol_sigma_r2"/>
</dbReference>
<evidence type="ECO:0000313" key="8">
    <source>
        <dbReference type="EMBL" id="SMO70926.1"/>
    </source>
</evidence>
<comment type="subcellular location">
    <subcellularLocation>
        <location evidence="6">Cytoplasm</location>
    </subcellularLocation>
</comment>
<dbReference type="InterPro" id="IPR014244">
    <property type="entry name" value="RNA_pol_sigma-I"/>
</dbReference>
<dbReference type="EMBL" id="FXTI01000006">
    <property type="protein sequence ID" value="SMO70926.1"/>
    <property type="molecule type" value="Genomic_DNA"/>
</dbReference>
<dbReference type="InterPro" id="IPR007627">
    <property type="entry name" value="RNA_pol_sigma70_r2"/>
</dbReference>
<keyword evidence="5 6" id="KW-0804">Transcription</keyword>
<evidence type="ECO:0000256" key="2">
    <source>
        <dbReference type="ARBA" id="ARBA00023015"/>
    </source>
</evidence>
<dbReference type="PIRSF" id="PIRSF038953">
    <property type="entry name" value="SigI"/>
    <property type="match status" value="1"/>
</dbReference>
<comment type="similarity">
    <text evidence="6">Belongs to the sigma-70 factor family. SigI subfamily.</text>
</comment>
<keyword evidence="4 6" id="KW-0238">DNA-binding</keyword>
<keyword evidence="9" id="KW-1185">Reference proteome</keyword>
<evidence type="ECO:0000259" key="7">
    <source>
        <dbReference type="Pfam" id="PF04542"/>
    </source>
</evidence>
<dbReference type="GO" id="GO:0016987">
    <property type="term" value="F:sigma factor activity"/>
    <property type="evidence" value="ECO:0007669"/>
    <property type="project" value="UniProtKB-UniRule"/>
</dbReference>
<comment type="subunit">
    <text evidence="6">Interacts with RsgI.</text>
</comment>
<evidence type="ECO:0000256" key="3">
    <source>
        <dbReference type="ARBA" id="ARBA00023082"/>
    </source>
</evidence>
<evidence type="ECO:0000256" key="6">
    <source>
        <dbReference type="HAMAP-Rule" id="MF_02064"/>
    </source>
</evidence>
<keyword evidence="6" id="KW-0346">Stress response</keyword>
<dbReference type="SUPFAM" id="SSF88946">
    <property type="entry name" value="Sigma2 domain of RNA polymerase sigma factors"/>
    <property type="match status" value="1"/>
</dbReference>
<name>A0A521DH20_9BACL</name>
<accession>A0A521DH20</accession>
<organism evidence="8 9">
    <name type="scientific">Melghirimyces algeriensis</name>
    <dbReference type="NCBI Taxonomy" id="910412"/>
    <lineage>
        <taxon>Bacteria</taxon>
        <taxon>Bacillati</taxon>
        <taxon>Bacillota</taxon>
        <taxon>Bacilli</taxon>
        <taxon>Bacillales</taxon>
        <taxon>Thermoactinomycetaceae</taxon>
        <taxon>Melghirimyces</taxon>
    </lineage>
</organism>
<feature type="short sequence motif" description="Polymerase core binding" evidence="6">
    <location>
        <begin position="60"/>
        <end position="73"/>
    </location>
</feature>
<dbReference type="Gene3D" id="1.10.1740.10">
    <property type="match status" value="1"/>
</dbReference>
<protein>
    <recommendedName>
        <fullName evidence="6">RNA polymerase sigma factor SigI</fullName>
    </recommendedName>
</protein>
<comment type="caution">
    <text evidence="6">Lacks conserved residue(s) required for the propagation of feature annotation.</text>
</comment>
<feature type="domain" description="RNA polymerase sigma-70 region 2" evidence="7">
    <location>
        <begin position="36"/>
        <end position="105"/>
    </location>
</feature>
<evidence type="ECO:0000256" key="4">
    <source>
        <dbReference type="ARBA" id="ARBA00023125"/>
    </source>
</evidence>
<keyword evidence="3 6" id="KW-0731">Sigma factor</keyword>
<evidence type="ECO:0000256" key="5">
    <source>
        <dbReference type="ARBA" id="ARBA00023163"/>
    </source>
</evidence>
<evidence type="ECO:0000256" key="1">
    <source>
        <dbReference type="ARBA" id="ARBA00022490"/>
    </source>
</evidence>
<keyword evidence="2 6" id="KW-0805">Transcription regulation</keyword>
<gene>
    <name evidence="6" type="primary">sigI</name>
    <name evidence="8" type="ORF">SAMN06264849_10652</name>
</gene>
<dbReference type="GO" id="GO:0005737">
    <property type="term" value="C:cytoplasm"/>
    <property type="evidence" value="ECO:0007669"/>
    <property type="project" value="UniProtKB-SubCell"/>
</dbReference>
<evidence type="ECO:0000313" key="9">
    <source>
        <dbReference type="Proteomes" id="UP000315636"/>
    </source>
</evidence>
<sequence>MHGPGDGDRNLLEMDIETRVKEAQEDPSSPIRDELIIENRQYVRKVASKICKKHIRIQDDEYSIALMGFNEAINNYKENQSTAFLSFAYTVIKRRLTDYFRSEKRHLYQVSLVPADAKSQESNYPEVVKKSFEEHQDIELKEKRQSDVEEFRDHLLKFNISMDKLVKVSPKHKDTRENLLKIAQRIVSSEELLEQFCKQQRIKKEFAEQVGCHRRTLKRHRIYLIALVVVLVENLPTIRSYLGLPAERKGGEECE</sequence>
<keyword evidence="1 6" id="KW-0963">Cytoplasm</keyword>
<dbReference type="HAMAP" id="MF_02064">
    <property type="entry name" value="Sigma70_SigI"/>
    <property type="match status" value="1"/>
</dbReference>
<dbReference type="GO" id="GO:0006352">
    <property type="term" value="P:DNA-templated transcription initiation"/>
    <property type="evidence" value="ECO:0007669"/>
    <property type="project" value="UniProtKB-UniRule"/>
</dbReference>
<reference evidence="8 9" key="1">
    <citation type="submission" date="2017-05" db="EMBL/GenBank/DDBJ databases">
        <authorList>
            <person name="Varghese N."/>
            <person name="Submissions S."/>
        </authorList>
    </citation>
    <scope>NUCLEOTIDE SEQUENCE [LARGE SCALE GENOMIC DNA]</scope>
    <source>
        <strain evidence="8 9">DSM 45474</strain>
    </source>
</reference>
<dbReference type="Proteomes" id="UP000315636">
    <property type="component" value="Unassembled WGS sequence"/>
</dbReference>
<dbReference type="Pfam" id="PF04542">
    <property type="entry name" value="Sigma70_r2"/>
    <property type="match status" value="1"/>
</dbReference>
<comment type="function">
    <text evidence="6">Sigma factors are initiation factors that promote the attachment of RNA polymerase to specific initiation sites and are then released.</text>
</comment>
<dbReference type="AlphaFoldDB" id="A0A521DH20"/>
<dbReference type="GO" id="GO:0003677">
    <property type="term" value="F:DNA binding"/>
    <property type="evidence" value="ECO:0007669"/>
    <property type="project" value="UniProtKB-UniRule"/>
</dbReference>
<comment type="activity regulation">
    <text evidence="6">Negatively regulated by the anti-sigma-I factor RsgI.</text>
</comment>
<proteinExistence type="inferred from homology"/>